<dbReference type="InterPro" id="IPR053155">
    <property type="entry name" value="F-pilin_assembly_TraC"/>
</dbReference>
<dbReference type="Gene3D" id="1.10.8.730">
    <property type="match status" value="1"/>
</dbReference>
<dbReference type="PANTHER" id="PTHR38467">
    <property type="match status" value="1"/>
</dbReference>
<keyword evidence="3" id="KW-1185">Reference proteome</keyword>
<dbReference type="EMBL" id="ADLD01000013">
    <property type="protein sequence ID" value="EHB91877.1"/>
    <property type="molecule type" value="Genomic_DNA"/>
</dbReference>
<accession>G5HBB1</accession>
<dbReference type="InterPro" id="IPR043964">
    <property type="entry name" value="P-loop_TraG"/>
</dbReference>
<dbReference type="NCBIfam" id="TIGR03783">
    <property type="entry name" value="Bac_Flav_CT_G"/>
    <property type="match status" value="1"/>
</dbReference>
<gene>
    <name evidence="2" type="ORF">HMPREF9450_01926</name>
</gene>
<dbReference type="Pfam" id="PF19044">
    <property type="entry name" value="P-loop_TraG"/>
    <property type="match status" value="1"/>
</dbReference>
<dbReference type="Gene3D" id="3.40.50.300">
    <property type="entry name" value="P-loop containing nucleotide triphosphate hydrolases"/>
    <property type="match status" value="1"/>
</dbReference>
<sequence>MEQALCFFTAETNYRNSPSPFGIKMADRLSGIPIHVDISDLPMKQGLIANTNKFVCGPSGTGKSFFMNHLIRQYYEQGTHVFIVDMGNSYKGLCDLIHSRTRGEDGIYLTYEQGENASFNPFYTEDGQYDMDTRESIRMVLLTLWKCENEPPTRAEEVALSNAVSLYLSQIQKRGSKPSFNSFYEFIRGDYRIVLRQKNVREKDFDVDNFLHVLEPYYKGGEFDYLLNSDRELDLLNKRFVVFELDAIREHKILLPIVTLMLMTGFMRKIRILKGIRKMLVLEEAWAALMNQGMSSFVRYAYKTFRKHFAEICVVTQELTDLLSNPVVKDSILANADTRILLDVKKYANRFTEIENLLGLSAKEKEQILTINRNNCPDRKYKEVWIGLGGAYSAVYATEVSRQEYLCYTTVQTEKKEVFDLAERFDGNLELAIRQLAEKNDDR</sequence>
<dbReference type="Proteomes" id="UP000006008">
    <property type="component" value="Unassembled WGS sequence"/>
</dbReference>
<organism evidence="2 3">
    <name type="scientific">Alistipes indistinctus YIT 12060</name>
    <dbReference type="NCBI Taxonomy" id="742725"/>
    <lineage>
        <taxon>Bacteria</taxon>
        <taxon>Pseudomonadati</taxon>
        <taxon>Bacteroidota</taxon>
        <taxon>Bacteroidia</taxon>
        <taxon>Bacteroidales</taxon>
        <taxon>Rikenellaceae</taxon>
        <taxon>Alistipes</taxon>
    </lineage>
</organism>
<dbReference type="PATRIC" id="fig|742725.3.peg.2022"/>
<dbReference type="InterPro" id="IPR027417">
    <property type="entry name" value="P-loop_NTPase"/>
</dbReference>
<dbReference type="eggNOG" id="COG3451">
    <property type="taxonomic scope" value="Bacteria"/>
</dbReference>
<dbReference type="HOGENOM" id="CLU_015522_0_0_10"/>
<name>G5HBB1_9BACT</name>
<feature type="domain" description="TraG P-loop" evidence="1">
    <location>
        <begin position="22"/>
        <end position="439"/>
    </location>
</feature>
<dbReference type="AlphaFoldDB" id="G5HBB1"/>
<reference evidence="2 3" key="1">
    <citation type="submission" date="2011-08" db="EMBL/GenBank/DDBJ databases">
        <title>The Genome Sequence of Alistipes indistinctus YIT 12060.</title>
        <authorList>
            <consortium name="The Broad Institute Genome Sequencing Platform"/>
            <person name="Earl A."/>
            <person name="Ward D."/>
            <person name="Feldgarden M."/>
            <person name="Gevers D."/>
            <person name="Morotomi M."/>
            <person name="Young S.K."/>
            <person name="Zeng Q."/>
            <person name="Gargeya S."/>
            <person name="Fitzgerald M."/>
            <person name="Haas B."/>
            <person name="Abouelleil A."/>
            <person name="Alvarado L."/>
            <person name="Arachchi H.M."/>
            <person name="Berlin A."/>
            <person name="Brown A."/>
            <person name="Chapman S.B."/>
            <person name="Chen Z."/>
            <person name="Dunbar C."/>
            <person name="Freedman E."/>
            <person name="Gearin G."/>
            <person name="Gellesch M."/>
            <person name="Goldberg J."/>
            <person name="Griggs A."/>
            <person name="Gujja S."/>
            <person name="Heiman D."/>
            <person name="Howarth C."/>
            <person name="Larson L."/>
            <person name="Lui A."/>
            <person name="MacDonald P.J.P."/>
            <person name="Montmayeur A."/>
            <person name="Murphy C."/>
            <person name="Neiman D."/>
            <person name="Pearson M."/>
            <person name="Priest M."/>
            <person name="Roberts A."/>
            <person name="Saif S."/>
            <person name="Shea T."/>
            <person name="Shenoy N."/>
            <person name="Sisk P."/>
            <person name="Stolte C."/>
            <person name="Sykes S."/>
            <person name="Wortman J."/>
            <person name="Nusbaum C."/>
            <person name="Birren B."/>
        </authorList>
    </citation>
    <scope>NUCLEOTIDE SEQUENCE [LARGE SCALE GENOMIC DNA]</scope>
    <source>
        <strain evidence="2 3">YIT 12060</strain>
    </source>
</reference>
<dbReference type="InterPro" id="IPR022509">
    <property type="entry name" value="Conjugation_ATPase_TraG"/>
</dbReference>
<proteinExistence type="predicted"/>
<evidence type="ECO:0000313" key="3">
    <source>
        <dbReference type="Proteomes" id="UP000006008"/>
    </source>
</evidence>
<protein>
    <recommendedName>
        <fullName evidence="1">TraG P-loop domain-containing protein</fullName>
    </recommendedName>
</protein>
<dbReference type="STRING" id="742725.HMPREF9450_01926"/>
<evidence type="ECO:0000313" key="2">
    <source>
        <dbReference type="EMBL" id="EHB91877.1"/>
    </source>
</evidence>
<evidence type="ECO:0000259" key="1">
    <source>
        <dbReference type="Pfam" id="PF19044"/>
    </source>
</evidence>
<comment type="caution">
    <text evidence="2">The sequence shown here is derived from an EMBL/GenBank/DDBJ whole genome shotgun (WGS) entry which is preliminary data.</text>
</comment>
<dbReference type="PANTHER" id="PTHR38467:SF1">
    <property type="entry name" value="CONJUGATIVE TRANSFER: ASSEMBLY"/>
    <property type="match status" value="1"/>
</dbReference>
<dbReference type="SUPFAM" id="SSF52540">
    <property type="entry name" value="P-loop containing nucleoside triphosphate hydrolases"/>
    <property type="match status" value="1"/>
</dbReference>